<name>C4ZMT6_THASP</name>
<dbReference type="Proteomes" id="UP000002186">
    <property type="component" value="Chromosome"/>
</dbReference>
<dbReference type="Pfam" id="PF01936">
    <property type="entry name" value="NYN"/>
    <property type="match status" value="1"/>
</dbReference>
<dbReference type="eggNOG" id="COG1432">
    <property type="taxonomic scope" value="Bacteria"/>
</dbReference>
<protein>
    <recommendedName>
        <fullName evidence="1">NYN domain-containing protein</fullName>
    </recommendedName>
</protein>
<evidence type="ECO:0000259" key="1">
    <source>
        <dbReference type="Pfam" id="PF01936"/>
    </source>
</evidence>
<keyword evidence="3" id="KW-1185">Reference proteome</keyword>
<dbReference type="OrthoDB" id="9783963at2"/>
<sequence length="504" mass="55970">MKSALFVDFDNVYSGLRKLDPAMADQFAQKPQRWMQWLVASLGLPEHSPESARRRVLVRRCYLNPQVYQRFRPSFNLAGFEIIDCPSLTSEGKTSTDIHMVLDIIDLLQHEAHYDEFIVFSADADFTPVLRKLRRWDRRTTVLAIGFPSAAYRASADLLIDQDLFVRDALGFREEESGASEPAPVAAPALATADIVRAARELIRRKVEESVGPVSLSHLASTILRDVEGVDATSWAGFGSFRQLVDEARFAPLVVSWEGGGVIFDPARHAKPEPAARKVKVEDEVNDVTRLIRTEVEASAQPVPCARIAQLITSRHGAIAKDWNGLGSFRKMVEGLNLAPIKVDWAGAGGRMYDPARHRLTAPNGAKTNGSAMPDWGKDADLLPIASQIHDVTNAPLWSPADYQNLFRMLAEDLAAQPFDLAETGKRVRDRIRAQGRPINRQNVNWILQGLLFRGHVFGRGEDDSTTLARKCADNIKSLCLREQMVIDSVVDAAIMRWIVGGSD</sequence>
<reference evidence="3" key="1">
    <citation type="submission" date="2009-05" db="EMBL/GenBank/DDBJ databases">
        <title>Complete sequence of chromosome of Thauera sp. MZ1T.</title>
        <authorList>
            <consortium name="US DOE Joint Genome Institute"/>
            <person name="Lucas S."/>
            <person name="Copeland A."/>
            <person name="Lapidus A."/>
            <person name="Glavina del Rio T."/>
            <person name="Dalin E."/>
            <person name="Tice H."/>
            <person name="Bruce D."/>
            <person name="Goodwin L."/>
            <person name="Pitluck S."/>
            <person name="Sims D."/>
            <person name="Brettin T."/>
            <person name="Detter J.C."/>
            <person name="Han C."/>
            <person name="Larimer F."/>
            <person name="Land M."/>
            <person name="Hauser L."/>
            <person name="Kyrpides N."/>
            <person name="Mikhailova N."/>
            <person name="Sayler G.S."/>
        </authorList>
    </citation>
    <scope>NUCLEOTIDE SEQUENCE [LARGE SCALE GENOMIC DNA]</scope>
    <source>
        <strain evidence="3">MZ1T</strain>
    </source>
</reference>
<dbReference type="HOGENOM" id="CLU_041389_0_0_4"/>
<dbReference type="GO" id="GO:0004540">
    <property type="term" value="F:RNA nuclease activity"/>
    <property type="evidence" value="ECO:0007669"/>
    <property type="project" value="InterPro"/>
</dbReference>
<dbReference type="Gene3D" id="3.40.50.1010">
    <property type="entry name" value="5'-nuclease"/>
    <property type="match status" value="1"/>
</dbReference>
<dbReference type="EMBL" id="CP001281">
    <property type="protein sequence ID" value="ACK53130.1"/>
    <property type="molecule type" value="Genomic_DNA"/>
</dbReference>
<proteinExistence type="predicted"/>
<dbReference type="AlphaFoldDB" id="C4ZMT6"/>
<reference evidence="2 3" key="2">
    <citation type="journal article" date="2012" name="Stand. Genomic Sci.">
        <title>Complete genome sequence of Thauera aminoaromatica strain MZ1T.</title>
        <authorList>
            <person name="Jiang K."/>
            <person name="Sanseverino J."/>
            <person name="Chauhan A."/>
            <person name="Lucas S."/>
            <person name="Copeland A."/>
            <person name="Lapidus A."/>
            <person name="Del Rio T.G."/>
            <person name="Dalin E."/>
            <person name="Tice H."/>
            <person name="Bruce D."/>
            <person name="Goodwin L."/>
            <person name="Pitluck S."/>
            <person name="Sims D."/>
            <person name="Brettin T."/>
            <person name="Detter J.C."/>
            <person name="Han C."/>
            <person name="Chang Y.J."/>
            <person name="Larimer F."/>
            <person name="Land M."/>
            <person name="Hauser L."/>
            <person name="Kyrpides N.C."/>
            <person name="Mikhailova N."/>
            <person name="Moser S."/>
            <person name="Jegier P."/>
            <person name="Close D."/>
            <person name="Debruyn J.M."/>
            <person name="Wang Y."/>
            <person name="Layton A.C."/>
            <person name="Allen M.S."/>
            <person name="Sayler G.S."/>
        </authorList>
    </citation>
    <scope>NUCLEOTIDE SEQUENCE [LARGE SCALE GENOMIC DNA]</scope>
    <source>
        <strain evidence="2 3">MZ1T</strain>
    </source>
</reference>
<gene>
    <name evidence="2" type="ordered locus">Tmz1t_0344</name>
</gene>
<dbReference type="STRING" id="85643.Tmz1t_0344"/>
<accession>C4ZMT6</accession>
<organism evidence="2 3">
    <name type="scientific">Thauera aminoaromatica</name>
    <dbReference type="NCBI Taxonomy" id="164330"/>
    <lineage>
        <taxon>Bacteria</taxon>
        <taxon>Pseudomonadati</taxon>
        <taxon>Pseudomonadota</taxon>
        <taxon>Betaproteobacteria</taxon>
        <taxon>Rhodocyclales</taxon>
        <taxon>Zoogloeaceae</taxon>
        <taxon>Thauera</taxon>
    </lineage>
</organism>
<feature type="domain" description="NYN" evidence="1">
    <location>
        <begin position="3"/>
        <end position="158"/>
    </location>
</feature>
<evidence type="ECO:0000313" key="3">
    <source>
        <dbReference type="Proteomes" id="UP000002186"/>
    </source>
</evidence>
<dbReference type="KEGG" id="tmz:Tmz1t_0344"/>
<dbReference type="RefSeq" id="WP_012584392.1">
    <property type="nucleotide sequence ID" value="NC_011662.2"/>
</dbReference>
<dbReference type="PANTHER" id="PTHR35811">
    <property type="entry name" value="SLR1870 PROTEIN"/>
    <property type="match status" value="1"/>
</dbReference>
<dbReference type="PANTHER" id="PTHR35811:SF1">
    <property type="entry name" value="HTH OST-TYPE DOMAIN-CONTAINING PROTEIN"/>
    <property type="match status" value="1"/>
</dbReference>
<dbReference type="InterPro" id="IPR021139">
    <property type="entry name" value="NYN"/>
</dbReference>
<evidence type="ECO:0000313" key="2">
    <source>
        <dbReference type="EMBL" id="ACK53130.1"/>
    </source>
</evidence>